<evidence type="ECO:0000256" key="1">
    <source>
        <dbReference type="SAM" id="MobiDB-lite"/>
    </source>
</evidence>
<keyword evidence="3" id="KW-1185">Reference proteome</keyword>
<reference evidence="2 3" key="1">
    <citation type="journal article" date="2015" name="Fungal Genet. Biol.">
        <title>Evolution of novel wood decay mechanisms in Agaricales revealed by the genome sequences of Fistulina hepatica and Cylindrobasidium torrendii.</title>
        <authorList>
            <person name="Floudas D."/>
            <person name="Held B.W."/>
            <person name="Riley R."/>
            <person name="Nagy L.G."/>
            <person name="Koehler G."/>
            <person name="Ransdell A.S."/>
            <person name="Younus H."/>
            <person name="Chow J."/>
            <person name="Chiniquy J."/>
            <person name="Lipzen A."/>
            <person name="Tritt A."/>
            <person name="Sun H."/>
            <person name="Haridas S."/>
            <person name="LaButti K."/>
            <person name="Ohm R.A."/>
            <person name="Kues U."/>
            <person name="Blanchette R.A."/>
            <person name="Grigoriev I.V."/>
            <person name="Minto R.E."/>
            <person name="Hibbett D.S."/>
        </authorList>
    </citation>
    <scope>NUCLEOTIDE SEQUENCE [LARGE SCALE GENOMIC DNA]</scope>
    <source>
        <strain evidence="2 3">FP15055 ss-10</strain>
    </source>
</reference>
<feature type="compositionally biased region" description="Low complexity" evidence="1">
    <location>
        <begin position="23"/>
        <end position="47"/>
    </location>
</feature>
<proteinExistence type="predicted"/>
<gene>
    <name evidence="2" type="ORF">CYLTODRAFT_424665</name>
</gene>
<organism evidence="2 3">
    <name type="scientific">Cylindrobasidium torrendii FP15055 ss-10</name>
    <dbReference type="NCBI Taxonomy" id="1314674"/>
    <lineage>
        <taxon>Eukaryota</taxon>
        <taxon>Fungi</taxon>
        <taxon>Dikarya</taxon>
        <taxon>Basidiomycota</taxon>
        <taxon>Agaricomycotina</taxon>
        <taxon>Agaricomycetes</taxon>
        <taxon>Agaricomycetidae</taxon>
        <taxon>Agaricales</taxon>
        <taxon>Marasmiineae</taxon>
        <taxon>Physalacriaceae</taxon>
        <taxon>Cylindrobasidium</taxon>
    </lineage>
</organism>
<sequence length="362" mass="39057">MAPAKRSNSSKDDKDAKKQKTGPVSSPVSAASTISSSASDLSTSLSPEGGFVVEGIDPIERVPEHGTRFGGVRALDGLPTCNLRDDFPYNGTEIDRLLRVGTNARGVNLEPMFNPDKTNISGRVSAYGSLSRRVIVDDPALPDIRDKHRPDASFSCVGRVIDVRNEPDDDVKALEISIALIHRLAPRFVAQVANLLSFDKPVFVLSNDGISFVTSVKGTNEAKYVKPAEMNSAKHGPSPRPHDEKIPVFDGRKSFQPTRYANLRALDGNLYPGDYVFLGFTLQGYVDKKSTPVQKVKLCIQFAVLLARPGGDQDSDGKGKVCDALADETPLGVVDVSPMAPLLPDYLPDDGEPPVLPDSEVF</sequence>
<protein>
    <submittedName>
        <fullName evidence="2">Uncharacterized protein</fullName>
    </submittedName>
</protein>
<dbReference type="OrthoDB" id="3043907at2759"/>
<dbReference type="Proteomes" id="UP000054007">
    <property type="component" value="Unassembled WGS sequence"/>
</dbReference>
<feature type="compositionally biased region" description="Basic and acidic residues" evidence="1">
    <location>
        <begin position="9"/>
        <end position="18"/>
    </location>
</feature>
<evidence type="ECO:0000313" key="3">
    <source>
        <dbReference type="Proteomes" id="UP000054007"/>
    </source>
</evidence>
<dbReference type="EMBL" id="KN880606">
    <property type="protein sequence ID" value="KIY65048.1"/>
    <property type="molecule type" value="Genomic_DNA"/>
</dbReference>
<accession>A0A0D7B382</accession>
<name>A0A0D7B382_9AGAR</name>
<feature type="region of interest" description="Disordered" evidence="1">
    <location>
        <begin position="1"/>
        <end position="47"/>
    </location>
</feature>
<dbReference type="AlphaFoldDB" id="A0A0D7B382"/>
<feature type="region of interest" description="Disordered" evidence="1">
    <location>
        <begin position="343"/>
        <end position="362"/>
    </location>
</feature>
<evidence type="ECO:0000313" key="2">
    <source>
        <dbReference type="EMBL" id="KIY65048.1"/>
    </source>
</evidence>